<dbReference type="CDD" id="cd07185">
    <property type="entry name" value="OmpA_C-like"/>
    <property type="match status" value="1"/>
</dbReference>
<reference evidence="6 8" key="1">
    <citation type="submission" date="2023-03" db="EMBL/GenBank/DDBJ databases">
        <title>Description of Hydrogenimonas sp. ISO32.</title>
        <authorList>
            <person name="Mino S."/>
            <person name="Fukazawa S."/>
            <person name="Sawabe T."/>
        </authorList>
    </citation>
    <scope>NUCLEOTIDE SEQUENCE [LARGE SCALE GENOMIC DNA]</scope>
    <source>
        <strain evidence="6 8">ISO32</strain>
    </source>
</reference>
<dbReference type="PANTHER" id="PTHR30329">
    <property type="entry name" value="STATOR ELEMENT OF FLAGELLAR MOTOR COMPLEX"/>
    <property type="match status" value="1"/>
</dbReference>
<evidence type="ECO:0000256" key="3">
    <source>
        <dbReference type="ARBA" id="ARBA00023237"/>
    </source>
</evidence>
<dbReference type="InterPro" id="IPR006665">
    <property type="entry name" value="OmpA-like"/>
</dbReference>
<gene>
    <name evidence="6" type="ORF">HCR_11590</name>
    <name evidence="7" type="ORF">HCR_12760</name>
</gene>
<proteinExistence type="predicted"/>
<evidence type="ECO:0000313" key="7">
    <source>
        <dbReference type="EMBL" id="BDY12964.1"/>
    </source>
</evidence>
<dbReference type="Pfam" id="PF00691">
    <property type="entry name" value="OmpA"/>
    <property type="match status" value="1"/>
</dbReference>
<keyword evidence="8" id="KW-1185">Reference proteome</keyword>
<dbReference type="RefSeq" id="WP_286336011.1">
    <property type="nucleotide sequence ID" value="NZ_AP027370.1"/>
</dbReference>
<dbReference type="EMBL" id="AP027370">
    <property type="protein sequence ID" value="BDY12847.1"/>
    <property type="molecule type" value="Genomic_DNA"/>
</dbReference>
<dbReference type="EMBL" id="AP027370">
    <property type="protein sequence ID" value="BDY12964.1"/>
    <property type="molecule type" value="Genomic_DNA"/>
</dbReference>
<feature type="domain" description="OmpA-like" evidence="5">
    <location>
        <begin position="244"/>
        <end position="359"/>
    </location>
</feature>
<dbReference type="Gene3D" id="3.30.1330.60">
    <property type="entry name" value="OmpA-like domain"/>
    <property type="match status" value="1"/>
</dbReference>
<keyword evidence="3" id="KW-0998">Cell outer membrane</keyword>
<dbReference type="InterPro" id="IPR006664">
    <property type="entry name" value="OMP_bac"/>
</dbReference>
<dbReference type="InterPro" id="IPR050330">
    <property type="entry name" value="Bact_OuterMem_StrucFunc"/>
</dbReference>
<dbReference type="PROSITE" id="PS51123">
    <property type="entry name" value="OMPA_2"/>
    <property type="match status" value="1"/>
</dbReference>
<accession>A0ABM8FKL3</accession>
<keyword evidence="2 4" id="KW-0472">Membrane</keyword>
<dbReference type="InterPro" id="IPR036737">
    <property type="entry name" value="OmpA-like_sf"/>
</dbReference>
<name>A0ABM8FKL3_9BACT</name>
<comment type="subcellular location">
    <subcellularLocation>
        <location evidence="1">Cell outer membrane</location>
    </subcellularLocation>
</comment>
<evidence type="ECO:0000256" key="2">
    <source>
        <dbReference type="ARBA" id="ARBA00023136"/>
    </source>
</evidence>
<dbReference type="PANTHER" id="PTHR30329:SF21">
    <property type="entry name" value="LIPOPROTEIN YIAD-RELATED"/>
    <property type="match status" value="1"/>
</dbReference>
<evidence type="ECO:0000313" key="6">
    <source>
        <dbReference type="EMBL" id="BDY12847.1"/>
    </source>
</evidence>
<evidence type="ECO:0000313" key="8">
    <source>
        <dbReference type="Proteomes" id="UP001321445"/>
    </source>
</evidence>
<evidence type="ECO:0000256" key="1">
    <source>
        <dbReference type="ARBA" id="ARBA00004442"/>
    </source>
</evidence>
<organism evidence="6 8">
    <name type="scientific">Hydrogenimonas cancrithermarum</name>
    <dbReference type="NCBI Taxonomy" id="2993563"/>
    <lineage>
        <taxon>Bacteria</taxon>
        <taxon>Pseudomonadati</taxon>
        <taxon>Campylobacterota</taxon>
        <taxon>Epsilonproteobacteria</taxon>
        <taxon>Campylobacterales</taxon>
        <taxon>Hydrogenimonadaceae</taxon>
        <taxon>Hydrogenimonas</taxon>
    </lineage>
</organism>
<protein>
    <recommendedName>
        <fullName evidence="5">OmpA-like domain-containing protein</fullName>
    </recommendedName>
</protein>
<sequence>MRKIAAFSWMLLLPVLLVAGGLVTGKTKYTKFEPGDKVLFETDFRDCPVGEFPEGFDKFEKAVECVKFDDHIWIAPSTDNGMRLWKKLALGGNDFSIEYDLLLNPESKKGINPKVKMRLLTQGKSEKEWDREAHPHIDEPYDLTFYGDRIQFGQVGKLMDVRHPSVKKLHFALQVRRHQYRVFVDGKRLASIPFQAKAHGFEFVFWDMPAYGALLSNIRVARYTKKEAKPTPEKLGIGVKKTKEGMKLTVPEKVLFGFNEFILKPEAKEALSVVGDIIRENPAKKLIVTGYTDNVGSDAYNLKLSLQRAQSVADYLIYCEKVDSKLFEIVGKGKADPIADNATEAGRAKNRRVEIRIVK</sequence>
<evidence type="ECO:0000256" key="4">
    <source>
        <dbReference type="PROSITE-ProRule" id="PRU00473"/>
    </source>
</evidence>
<dbReference type="SUPFAM" id="SSF103088">
    <property type="entry name" value="OmpA-like"/>
    <property type="match status" value="1"/>
</dbReference>
<dbReference type="Proteomes" id="UP001321445">
    <property type="component" value="Chromosome"/>
</dbReference>
<dbReference type="PRINTS" id="PR01021">
    <property type="entry name" value="OMPADOMAIN"/>
</dbReference>
<evidence type="ECO:0000259" key="5">
    <source>
        <dbReference type="PROSITE" id="PS51123"/>
    </source>
</evidence>